<keyword evidence="2 5" id="KW-0812">Transmembrane</keyword>
<feature type="transmembrane region" description="Helical" evidence="5">
    <location>
        <begin position="334"/>
        <end position="356"/>
    </location>
</feature>
<evidence type="ECO:0000256" key="1">
    <source>
        <dbReference type="ARBA" id="ARBA00004141"/>
    </source>
</evidence>
<evidence type="ECO:0000256" key="2">
    <source>
        <dbReference type="ARBA" id="ARBA00022692"/>
    </source>
</evidence>
<comment type="caution">
    <text evidence="7">The sequence shown here is derived from an EMBL/GenBank/DDBJ whole genome shotgun (WGS) entry which is preliminary data.</text>
</comment>
<dbReference type="InterPro" id="IPR011701">
    <property type="entry name" value="MFS"/>
</dbReference>
<feature type="transmembrane region" description="Helical" evidence="5">
    <location>
        <begin position="362"/>
        <end position="384"/>
    </location>
</feature>
<evidence type="ECO:0000313" key="8">
    <source>
        <dbReference type="Proteomes" id="UP001193501"/>
    </source>
</evidence>
<feature type="transmembrane region" description="Helical" evidence="5">
    <location>
        <begin position="263"/>
        <end position="284"/>
    </location>
</feature>
<comment type="subcellular location">
    <subcellularLocation>
        <location evidence="1">Membrane</location>
        <topology evidence="1">Multi-pass membrane protein</topology>
    </subcellularLocation>
</comment>
<name>A0AAE4Y726_9RHOB</name>
<proteinExistence type="predicted"/>
<sequence>MTDAISDEAPSRWADLVTPRHLAATVTVALGVVLFAFNAFVVATALPAAVSDFGGREWLAWATSLYIIASMLSGPSAAAGMHRLGARRLFMLAGVVFLGGTLMAAFAPGMGWLLAGRTLQGFGAGFIESGCYVLIPQLFPPRLIPRVFGVEAVAWAVAAFGAPALAGWLAEVASWRWALLTAVPMALVFLALVPRVVSNAKGADQAPGLPLVPLLGCAAGMGLVLVSDGAGWMAAPLLALGLALFVLVIRADGRAEVRLFPRGAFGLGALGLGLWLALLMPLSQSAGSVFLSYGLQMLWGWTPILAGLEATVLAISWSGMQTLAASIGGDRRRLVIWGAGLLVLGQGAMLAAFWATSAPLMLAGQLVTGAAFGLSWGALSQMVMEEAGAERDVASGLLPVVMSAGYGIGAALYGLAANLAGFGLAEGEALRLVLLVVFGLSFVLALASLAPAWGLRASRRGNSR</sequence>
<accession>A0AAE4Y726</accession>
<feature type="transmembrane region" description="Helical" evidence="5">
    <location>
        <begin position="396"/>
        <end position="420"/>
    </location>
</feature>
<dbReference type="SUPFAM" id="SSF103473">
    <property type="entry name" value="MFS general substrate transporter"/>
    <property type="match status" value="1"/>
</dbReference>
<feature type="transmembrane region" description="Helical" evidence="5">
    <location>
        <begin position="175"/>
        <end position="197"/>
    </location>
</feature>
<gene>
    <name evidence="7" type="ORF">GV832_05715</name>
</gene>
<protein>
    <submittedName>
        <fullName evidence="7">MFS transporter</fullName>
    </submittedName>
</protein>
<feature type="transmembrane region" description="Helical" evidence="5">
    <location>
        <begin position="119"/>
        <end position="135"/>
    </location>
</feature>
<evidence type="ECO:0000256" key="3">
    <source>
        <dbReference type="ARBA" id="ARBA00022989"/>
    </source>
</evidence>
<feature type="transmembrane region" description="Helical" evidence="5">
    <location>
        <begin position="58"/>
        <end position="77"/>
    </location>
</feature>
<dbReference type="InterPro" id="IPR036259">
    <property type="entry name" value="MFS_trans_sf"/>
</dbReference>
<dbReference type="PANTHER" id="PTHR23501">
    <property type="entry name" value="MAJOR FACILITATOR SUPERFAMILY"/>
    <property type="match status" value="1"/>
</dbReference>
<dbReference type="InterPro" id="IPR020846">
    <property type="entry name" value="MFS_dom"/>
</dbReference>
<reference evidence="7" key="1">
    <citation type="submission" date="2020-01" db="EMBL/GenBank/DDBJ databases">
        <authorList>
            <person name="Chen W.-M."/>
        </authorList>
    </citation>
    <scope>NUCLEOTIDE SEQUENCE</scope>
    <source>
        <strain evidence="7">CYK-10</strain>
    </source>
</reference>
<evidence type="ECO:0000256" key="5">
    <source>
        <dbReference type="SAM" id="Phobius"/>
    </source>
</evidence>
<feature type="transmembrane region" description="Helical" evidence="5">
    <location>
        <begin position="89"/>
        <end position="113"/>
    </location>
</feature>
<keyword evidence="8" id="KW-1185">Reference proteome</keyword>
<dbReference type="RefSeq" id="WP_168773877.1">
    <property type="nucleotide sequence ID" value="NZ_JAABNR010000004.1"/>
</dbReference>
<feature type="transmembrane region" description="Helical" evidence="5">
    <location>
        <begin position="304"/>
        <end position="327"/>
    </location>
</feature>
<dbReference type="AlphaFoldDB" id="A0AAE4Y726"/>
<dbReference type="GO" id="GO:0022857">
    <property type="term" value="F:transmembrane transporter activity"/>
    <property type="evidence" value="ECO:0007669"/>
    <property type="project" value="InterPro"/>
</dbReference>
<dbReference type="PANTHER" id="PTHR23501:SF154">
    <property type="entry name" value="MULTIDRUG-EFFLUX TRANSPORTER RV1634-RELATED"/>
    <property type="match status" value="1"/>
</dbReference>
<keyword evidence="4 5" id="KW-0472">Membrane</keyword>
<keyword evidence="3 5" id="KW-1133">Transmembrane helix</keyword>
<organism evidence="7 8">
    <name type="scientific">Stagnihabitans tardus</name>
    <dbReference type="NCBI Taxonomy" id="2699202"/>
    <lineage>
        <taxon>Bacteria</taxon>
        <taxon>Pseudomonadati</taxon>
        <taxon>Pseudomonadota</taxon>
        <taxon>Alphaproteobacteria</taxon>
        <taxon>Rhodobacterales</taxon>
        <taxon>Paracoccaceae</taxon>
        <taxon>Stagnihabitans</taxon>
    </lineage>
</organism>
<feature type="transmembrane region" description="Helical" evidence="5">
    <location>
        <begin position="209"/>
        <end position="226"/>
    </location>
</feature>
<dbReference type="EMBL" id="JAABNR010000004">
    <property type="protein sequence ID" value="NBZ87072.1"/>
    <property type="molecule type" value="Genomic_DNA"/>
</dbReference>
<dbReference type="Pfam" id="PF07690">
    <property type="entry name" value="MFS_1"/>
    <property type="match status" value="1"/>
</dbReference>
<dbReference type="PROSITE" id="PS50850">
    <property type="entry name" value="MFS"/>
    <property type="match status" value="1"/>
</dbReference>
<evidence type="ECO:0000256" key="4">
    <source>
        <dbReference type="ARBA" id="ARBA00023136"/>
    </source>
</evidence>
<evidence type="ECO:0000259" key="6">
    <source>
        <dbReference type="PROSITE" id="PS50850"/>
    </source>
</evidence>
<feature type="transmembrane region" description="Helical" evidence="5">
    <location>
        <begin position="232"/>
        <end position="251"/>
    </location>
</feature>
<feature type="transmembrane region" description="Helical" evidence="5">
    <location>
        <begin position="147"/>
        <end position="169"/>
    </location>
</feature>
<evidence type="ECO:0000313" key="7">
    <source>
        <dbReference type="EMBL" id="NBZ87072.1"/>
    </source>
</evidence>
<feature type="transmembrane region" description="Helical" evidence="5">
    <location>
        <begin position="432"/>
        <end position="455"/>
    </location>
</feature>
<feature type="domain" description="Major facilitator superfamily (MFS) profile" evidence="6">
    <location>
        <begin position="24"/>
        <end position="451"/>
    </location>
</feature>
<dbReference type="GO" id="GO:0005886">
    <property type="term" value="C:plasma membrane"/>
    <property type="evidence" value="ECO:0007669"/>
    <property type="project" value="TreeGrafter"/>
</dbReference>
<feature type="transmembrane region" description="Helical" evidence="5">
    <location>
        <begin position="21"/>
        <end position="46"/>
    </location>
</feature>
<dbReference type="Gene3D" id="1.20.1250.20">
    <property type="entry name" value="MFS general substrate transporter like domains"/>
    <property type="match status" value="1"/>
</dbReference>
<dbReference type="Proteomes" id="UP001193501">
    <property type="component" value="Unassembled WGS sequence"/>
</dbReference>